<gene>
    <name evidence="1" type="ORF">A9Q84_08205</name>
</gene>
<evidence type="ECO:0008006" key="3">
    <source>
        <dbReference type="Google" id="ProtNLM"/>
    </source>
</evidence>
<evidence type="ECO:0000313" key="1">
    <source>
        <dbReference type="EMBL" id="OUR96328.1"/>
    </source>
</evidence>
<name>A0A1Y5F604_9BACT</name>
<organism evidence="1 2">
    <name type="scientific">Halobacteriovorax marinus</name>
    <dbReference type="NCBI Taxonomy" id="97084"/>
    <lineage>
        <taxon>Bacteria</taxon>
        <taxon>Pseudomonadati</taxon>
        <taxon>Bdellovibrionota</taxon>
        <taxon>Bacteriovoracia</taxon>
        <taxon>Bacteriovoracales</taxon>
        <taxon>Halobacteriovoraceae</taxon>
        <taxon>Halobacteriovorax</taxon>
    </lineage>
</organism>
<proteinExistence type="predicted"/>
<sequence>MKQIILLFSLFLTSCAGYQYKYQDNPFSSYDVNSVSIPAFLNKSLVPNISAKFTSSISSVISQDTTLKIYSGDSDQADATLVGIISSSTKRNEFLRTVKTTLIDETYSSSIGNRREFYLPSQTSFKVNLYLILIKKPTSSDLKLIQKDFLPFLNQHPKVVFTKSIDLTASFSRVLNANSGPDDGGVVNATKNREILNKSVETMANSAATVFRETVLNAF</sequence>
<reference evidence="2" key="1">
    <citation type="journal article" date="2017" name="Proc. Natl. Acad. Sci. U.S.A.">
        <title>Simulation of Deepwater Horizon oil plume reveals substrate specialization within a complex community of hydrocarbon-degraders.</title>
        <authorList>
            <person name="Hu P."/>
            <person name="Dubinsky E.A."/>
            <person name="Probst A.J."/>
            <person name="Wang J."/>
            <person name="Sieber C.M.K."/>
            <person name="Tom L.M."/>
            <person name="Gardinali P."/>
            <person name="Banfield J.F."/>
            <person name="Atlas R.M."/>
            <person name="Andersen G.L."/>
        </authorList>
    </citation>
    <scope>NUCLEOTIDE SEQUENCE [LARGE SCALE GENOMIC DNA]</scope>
</reference>
<dbReference type="PROSITE" id="PS51257">
    <property type="entry name" value="PROKAR_LIPOPROTEIN"/>
    <property type="match status" value="1"/>
</dbReference>
<dbReference type="Proteomes" id="UP000196531">
    <property type="component" value="Unassembled WGS sequence"/>
</dbReference>
<accession>A0A1Y5F604</accession>
<comment type="caution">
    <text evidence="1">The sequence shown here is derived from an EMBL/GenBank/DDBJ whole genome shotgun (WGS) entry which is preliminary data.</text>
</comment>
<dbReference type="AlphaFoldDB" id="A0A1Y5F604"/>
<evidence type="ECO:0000313" key="2">
    <source>
        <dbReference type="Proteomes" id="UP000196531"/>
    </source>
</evidence>
<protein>
    <recommendedName>
        <fullName evidence="3">Lipoprotein</fullName>
    </recommendedName>
</protein>
<dbReference type="EMBL" id="MAAO01000006">
    <property type="protein sequence ID" value="OUR96328.1"/>
    <property type="molecule type" value="Genomic_DNA"/>
</dbReference>